<dbReference type="HOGENOM" id="CLU_1420036_0_0_11"/>
<protein>
    <submittedName>
        <fullName evidence="1">Uncharacterized protein</fullName>
    </submittedName>
</protein>
<evidence type="ECO:0000313" key="2">
    <source>
        <dbReference type="Proteomes" id="UP000007947"/>
    </source>
</evidence>
<evidence type="ECO:0000313" key="1">
    <source>
        <dbReference type="EMBL" id="BAK34823.1"/>
    </source>
</evidence>
<reference evidence="1 2" key="1">
    <citation type="submission" date="2011-05" db="EMBL/GenBank/DDBJ databases">
        <title>Whole genome sequence of Microlunatus phosphovorus NM-1.</title>
        <authorList>
            <person name="Hosoyama A."/>
            <person name="Sasaki K."/>
            <person name="Harada T."/>
            <person name="Igarashi R."/>
            <person name="Kawakoshi A."/>
            <person name="Sasagawa M."/>
            <person name="Fukada J."/>
            <person name="Nakamura S."/>
            <person name="Katano Y."/>
            <person name="Hanada S."/>
            <person name="Kamagata Y."/>
            <person name="Nakamura N."/>
            <person name="Yamazaki S."/>
            <person name="Fujita N."/>
        </authorList>
    </citation>
    <scope>NUCLEOTIDE SEQUENCE [LARGE SCALE GENOMIC DNA]</scope>
    <source>
        <strain evidence="2">ATCC 700054 / DSM 10555 / JCM 9379 / NBRC 101784 / NCIMB 13414 / VKM Ac-1990 / NM-1</strain>
    </source>
</reference>
<dbReference type="AlphaFoldDB" id="F5XSE2"/>
<organism evidence="1 2">
    <name type="scientific">Microlunatus phosphovorus (strain ATCC 700054 / DSM 10555 / JCM 9379 / NBRC 101784 / NCIMB 13414 / VKM Ac-1990 / NM-1)</name>
    <dbReference type="NCBI Taxonomy" id="1032480"/>
    <lineage>
        <taxon>Bacteria</taxon>
        <taxon>Bacillati</taxon>
        <taxon>Actinomycetota</taxon>
        <taxon>Actinomycetes</taxon>
        <taxon>Propionibacteriales</taxon>
        <taxon>Propionibacteriaceae</taxon>
        <taxon>Microlunatus</taxon>
    </lineage>
</organism>
<name>F5XSE2_MICPN</name>
<keyword evidence="2" id="KW-1185">Reference proteome</keyword>
<dbReference type="STRING" id="1032480.MLP_18090"/>
<dbReference type="Proteomes" id="UP000007947">
    <property type="component" value="Chromosome"/>
</dbReference>
<sequence>MRRLVADRECLEEQFIDLLDVQFWLMGRDVVHPAGNLLVALGLTRERPANPELPSRYTMAGQDEFAIIWRCGLLLSTAHGDVLCVRGLTPRRVAYRCLHDLWDPRLVRAAHSHAAPCQPHHLADASTWFARYEVAVRAAAGVDHRSAPSDSTAELASHQRSCLDRPWAALARRASPRAPAELAEPAGSAAT</sequence>
<gene>
    <name evidence="1" type="ordered locus">MLP_18090</name>
</gene>
<dbReference type="EMBL" id="AP012204">
    <property type="protein sequence ID" value="BAK34823.1"/>
    <property type="molecule type" value="Genomic_DNA"/>
</dbReference>
<accession>F5XSE2</accession>
<proteinExistence type="predicted"/>
<dbReference type="KEGG" id="mph:MLP_18090"/>